<evidence type="ECO:0000313" key="2">
    <source>
        <dbReference type="EMBL" id="MYL33712.1"/>
    </source>
</evidence>
<dbReference type="EMBL" id="WMEQ01000005">
    <property type="protein sequence ID" value="MYL33712.1"/>
    <property type="molecule type" value="Genomic_DNA"/>
</dbReference>
<dbReference type="Proteomes" id="UP000468638">
    <property type="component" value="Unassembled WGS sequence"/>
</dbReference>
<dbReference type="RefSeq" id="WP_160850162.1">
    <property type="nucleotide sequence ID" value="NZ_WMEQ01000005.1"/>
</dbReference>
<gene>
    <name evidence="2" type="ORF">GLW05_08890</name>
</gene>
<evidence type="ECO:0000256" key="1">
    <source>
        <dbReference type="SAM" id="MobiDB-lite"/>
    </source>
</evidence>
<evidence type="ECO:0000313" key="3">
    <source>
        <dbReference type="Proteomes" id="UP000468638"/>
    </source>
</evidence>
<name>A0A6I5A0I6_9BACI</name>
<feature type="region of interest" description="Disordered" evidence="1">
    <location>
        <begin position="1"/>
        <end position="58"/>
    </location>
</feature>
<accession>A0A6I5A0I6</accession>
<protein>
    <submittedName>
        <fullName evidence="2">DUF2553 family protein</fullName>
    </submittedName>
</protein>
<dbReference type="OrthoDB" id="2876840at2"/>
<sequence length="58" mass="6709">MDAEENRNSKQQTTKQTVKNRSSFQNNVSNKAKESWRGTAEPAKVRQYVDCDDENGWC</sequence>
<feature type="compositionally biased region" description="Polar residues" evidence="1">
    <location>
        <begin position="9"/>
        <end position="30"/>
    </location>
</feature>
<reference evidence="2 3" key="1">
    <citation type="submission" date="2019-11" db="EMBL/GenBank/DDBJ databases">
        <title>Genome sequences of 17 halophilic strains isolated from different environments.</title>
        <authorList>
            <person name="Furrow R.E."/>
        </authorList>
    </citation>
    <scope>NUCLEOTIDE SEQUENCE [LARGE SCALE GENOMIC DNA]</scope>
    <source>
        <strain evidence="2 3">22514_16_FS</strain>
    </source>
</reference>
<comment type="caution">
    <text evidence="2">The sequence shown here is derived from an EMBL/GenBank/DDBJ whole genome shotgun (WGS) entry which is preliminary data.</text>
</comment>
<organism evidence="2 3">
    <name type="scientific">Pontibacillus yanchengensis</name>
    <dbReference type="NCBI Taxonomy" id="462910"/>
    <lineage>
        <taxon>Bacteria</taxon>
        <taxon>Bacillati</taxon>
        <taxon>Bacillota</taxon>
        <taxon>Bacilli</taxon>
        <taxon>Bacillales</taxon>
        <taxon>Bacillaceae</taxon>
        <taxon>Pontibacillus</taxon>
    </lineage>
</organism>
<proteinExistence type="predicted"/>
<dbReference type="AlphaFoldDB" id="A0A6I5A0I6"/>